<dbReference type="Gene3D" id="3.40.50.1470">
    <property type="entry name" value="Peptidyl-tRNA hydrolase"/>
    <property type="match status" value="1"/>
</dbReference>
<proteinExistence type="predicted"/>
<evidence type="ECO:0000313" key="6">
    <source>
        <dbReference type="EMBL" id="MBK5930589.1"/>
    </source>
</evidence>
<gene>
    <name evidence="6" type="ORF">CCR82_08655</name>
</gene>
<accession>A0AAJ0UFN3</accession>
<evidence type="ECO:0000259" key="4">
    <source>
        <dbReference type="Pfam" id="PF02875"/>
    </source>
</evidence>
<evidence type="ECO:0000259" key="5">
    <source>
        <dbReference type="Pfam" id="PF08245"/>
    </source>
</evidence>
<dbReference type="RefSeq" id="WP_201245145.1">
    <property type="nucleotide sequence ID" value="NZ_NHSF01000054.1"/>
</dbReference>
<protein>
    <recommendedName>
        <fullName evidence="8">Aminoacyl-tRNA hydrolase</fullName>
    </recommendedName>
</protein>
<name>A0AAJ0UFN3_HALSE</name>
<dbReference type="InterPro" id="IPR001328">
    <property type="entry name" value="Pept_tRNA_hydro"/>
</dbReference>
<keyword evidence="7" id="KW-1185">Reference proteome</keyword>
<dbReference type="InterPro" id="IPR004101">
    <property type="entry name" value="Mur_ligase_C"/>
</dbReference>
<dbReference type="InterPro" id="IPR051046">
    <property type="entry name" value="MurCDEF_CellWall_CoF430Synth"/>
</dbReference>
<evidence type="ECO:0000256" key="2">
    <source>
        <dbReference type="ARBA" id="ARBA00022741"/>
    </source>
</evidence>
<dbReference type="Gene3D" id="3.40.1190.10">
    <property type="entry name" value="Mur-like, catalytic domain"/>
    <property type="match status" value="1"/>
</dbReference>
<dbReference type="InterPro" id="IPR036416">
    <property type="entry name" value="Pept_tRNA_hydro_sf"/>
</dbReference>
<evidence type="ECO:0000256" key="3">
    <source>
        <dbReference type="ARBA" id="ARBA00022840"/>
    </source>
</evidence>
<dbReference type="SUPFAM" id="SSF53244">
    <property type="entry name" value="MurD-like peptide ligases, peptide-binding domain"/>
    <property type="match status" value="1"/>
</dbReference>
<organism evidence="6 7">
    <name type="scientific">Halochromatium salexigens</name>
    <name type="common">Chromatium salexigens</name>
    <dbReference type="NCBI Taxonomy" id="49447"/>
    <lineage>
        <taxon>Bacteria</taxon>
        <taxon>Pseudomonadati</taxon>
        <taxon>Pseudomonadota</taxon>
        <taxon>Gammaproteobacteria</taxon>
        <taxon>Chromatiales</taxon>
        <taxon>Chromatiaceae</taxon>
        <taxon>Halochromatium</taxon>
    </lineage>
</organism>
<evidence type="ECO:0000313" key="7">
    <source>
        <dbReference type="Proteomes" id="UP001296967"/>
    </source>
</evidence>
<dbReference type="GO" id="GO:0016881">
    <property type="term" value="F:acid-amino acid ligase activity"/>
    <property type="evidence" value="ECO:0007669"/>
    <property type="project" value="InterPro"/>
</dbReference>
<dbReference type="AlphaFoldDB" id="A0AAJ0UFN3"/>
<dbReference type="Pfam" id="PF08245">
    <property type="entry name" value="Mur_ligase_M"/>
    <property type="match status" value="1"/>
</dbReference>
<dbReference type="SUPFAM" id="SSF53623">
    <property type="entry name" value="MurD-like peptide ligases, catalytic domain"/>
    <property type="match status" value="1"/>
</dbReference>
<dbReference type="Pfam" id="PF02875">
    <property type="entry name" value="Mur_ligase_C"/>
    <property type="match status" value="1"/>
</dbReference>
<sequence length="617" mass="67745">MKINFIDRIKAGLDWRYKKLQESIKLMHAKLWRASLKETKFIGITGSVGKTTTKDLAVSVLKKCGKTKGNALSLNYLIDIAKAITELPRNVRFVVLEIATSGPGTIDDRVQLCRPDIAAMIVIGRDHIKKFGSMEAIAEEKAKLISALPETGTAVLNRDDPLIRNVAAKTKAQKLWFGRSEDADLRLLEATSNYPETLVLKLSYEGRYYTCKTGVYGTHLAVPVLAAIGIGLAAGLSIEDAIVGVANARPTTGRMQIVTDIEDVTFLRDDYKAPHWTLQTVLDFMANAKAERKVAIIGTLSDYSLSASKLYPKVARKLREVADLVVFVGPHALRALKARNGEDDIGLQGFTQIRDAHRFLEKELRQGDLVILKGSNRADHLVRLILARQQHVGCWIANCGKNRFCDRCEFIEGNGVVDTQVCLPAETDIDLSTTASSPYLIVGLGNPGTAYDDTPHNMGAAVLDRLAQSLGNDKEWVDVPEGKILQANIEKSDVILFKPGAMINHCGSMVDALRRRMSIHPQKIIVAHDDIDLPLSEVRLKYSGSDSGHKGLRSIFSALGNDGFMTRVRVGVHTSNNMDHDSRAIVLKRFSEDDSSLVNAGLEKSSSLIRDALNARG</sequence>
<evidence type="ECO:0008006" key="8">
    <source>
        <dbReference type="Google" id="ProtNLM"/>
    </source>
</evidence>
<dbReference type="InterPro" id="IPR036565">
    <property type="entry name" value="Mur-like_cat_sf"/>
</dbReference>
<evidence type="ECO:0000256" key="1">
    <source>
        <dbReference type="ARBA" id="ARBA00022598"/>
    </source>
</evidence>
<keyword evidence="2" id="KW-0547">Nucleotide-binding</keyword>
<dbReference type="PANTHER" id="PTHR43024">
    <property type="entry name" value="UDP-N-ACETYLMURAMOYL-TRIPEPTIDE--D-ALANYL-D-ALANINE LIGASE"/>
    <property type="match status" value="1"/>
</dbReference>
<dbReference type="Gene3D" id="3.90.190.20">
    <property type="entry name" value="Mur ligase, C-terminal domain"/>
    <property type="match status" value="1"/>
</dbReference>
<reference evidence="6" key="1">
    <citation type="submission" date="2017-05" db="EMBL/GenBank/DDBJ databases">
        <authorList>
            <person name="Imhoff J.F."/>
            <person name="Rahn T."/>
            <person name="Kuenzel S."/>
            <person name="Neulinger S.C."/>
        </authorList>
    </citation>
    <scope>NUCLEOTIDE SEQUENCE</scope>
    <source>
        <strain evidence="6">DSM 4395</strain>
    </source>
</reference>
<dbReference type="Proteomes" id="UP001296967">
    <property type="component" value="Unassembled WGS sequence"/>
</dbReference>
<dbReference type="GO" id="GO:0004045">
    <property type="term" value="F:peptidyl-tRNA hydrolase activity"/>
    <property type="evidence" value="ECO:0007669"/>
    <property type="project" value="InterPro"/>
</dbReference>
<dbReference type="SUPFAM" id="SSF53178">
    <property type="entry name" value="Peptidyl-tRNA hydrolase-like"/>
    <property type="match status" value="1"/>
</dbReference>
<dbReference type="EMBL" id="NHSF01000054">
    <property type="protein sequence ID" value="MBK5930589.1"/>
    <property type="molecule type" value="Genomic_DNA"/>
</dbReference>
<dbReference type="PANTHER" id="PTHR43024:SF1">
    <property type="entry name" value="UDP-N-ACETYLMURAMOYL-TRIPEPTIDE--D-ALANYL-D-ALANINE LIGASE"/>
    <property type="match status" value="1"/>
</dbReference>
<comment type="caution">
    <text evidence="6">The sequence shown here is derived from an EMBL/GenBank/DDBJ whole genome shotgun (WGS) entry which is preliminary data.</text>
</comment>
<dbReference type="InterPro" id="IPR036615">
    <property type="entry name" value="Mur_ligase_C_dom_sf"/>
</dbReference>
<dbReference type="InterPro" id="IPR013221">
    <property type="entry name" value="Mur_ligase_cen"/>
</dbReference>
<dbReference type="NCBIfam" id="TIGR00447">
    <property type="entry name" value="pth"/>
    <property type="match status" value="1"/>
</dbReference>
<feature type="domain" description="Mur ligase central" evidence="5">
    <location>
        <begin position="44"/>
        <end position="230"/>
    </location>
</feature>
<keyword evidence="1" id="KW-0436">Ligase</keyword>
<keyword evidence="3" id="KW-0067">ATP-binding</keyword>
<dbReference type="GO" id="GO:0005524">
    <property type="term" value="F:ATP binding"/>
    <property type="evidence" value="ECO:0007669"/>
    <property type="project" value="UniProtKB-KW"/>
</dbReference>
<dbReference type="Pfam" id="PF01195">
    <property type="entry name" value="Pept_tRNA_hydro"/>
    <property type="match status" value="1"/>
</dbReference>
<reference evidence="6" key="2">
    <citation type="journal article" date="2020" name="Microorganisms">
        <title>Osmotic Adaptation and Compatible Solute Biosynthesis of Phototrophic Bacteria as Revealed from Genome Analyses.</title>
        <authorList>
            <person name="Imhoff J.F."/>
            <person name="Rahn T."/>
            <person name="Kunzel S."/>
            <person name="Keller A."/>
            <person name="Neulinger S.C."/>
        </authorList>
    </citation>
    <scope>NUCLEOTIDE SEQUENCE</scope>
    <source>
        <strain evidence="6">DSM 4395</strain>
    </source>
</reference>
<feature type="domain" description="Mur ligase C-terminal" evidence="4">
    <location>
        <begin position="253"/>
        <end position="375"/>
    </location>
</feature>